<evidence type="ECO:0000313" key="4">
    <source>
        <dbReference type="Proteomes" id="UP000316184"/>
    </source>
</evidence>
<comment type="caution">
    <text evidence="3">The sequence shown here is derived from an EMBL/GenBank/DDBJ whole genome shotgun (WGS) entry which is preliminary data.</text>
</comment>
<dbReference type="AlphaFoldDB" id="A0A561U2N7"/>
<feature type="transmembrane region" description="Helical" evidence="2">
    <location>
        <begin position="6"/>
        <end position="27"/>
    </location>
</feature>
<evidence type="ECO:0000256" key="2">
    <source>
        <dbReference type="SAM" id="Phobius"/>
    </source>
</evidence>
<keyword evidence="2" id="KW-1133">Transmembrane helix</keyword>
<dbReference type="EMBL" id="VIWX01000005">
    <property type="protein sequence ID" value="TWF93629.1"/>
    <property type="molecule type" value="Genomic_DNA"/>
</dbReference>
<dbReference type="RefSeq" id="WP_145743546.1">
    <property type="nucleotide sequence ID" value="NZ_VIWX01000005.1"/>
</dbReference>
<reference evidence="3 4" key="1">
    <citation type="submission" date="2019-06" db="EMBL/GenBank/DDBJ databases">
        <title>Sequencing the genomes of 1000 actinobacteria strains.</title>
        <authorList>
            <person name="Klenk H.-P."/>
        </authorList>
    </citation>
    <scope>NUCLEOTIDE SEQUENCE [LARGE SCALE GENOMIC DNA]</scope>
    <source>
        <strain evidence="3 4">DSM 46699</strain>
    </source>
</reference>
<accession>A0A561U2N7</accession>
<keyword evidence="4" id="KW-1185">Reference proteome</keyword>
<evidence type="ECO:0000313" key="3">
    <source>
        <dbReference type="EMBL" id="TWF93629.1"/>
    </source>
</evidence>
<name>A0A561U2N7_9PSEU</name>
<protein>
    <submittedName>
        <fullName evidence="3">Uncharacterized protein</fullName>
    </submittedName>
</protein>
<proteinExistence type="predicted"/>
<keyword evidence="2" id="KW-0472">Membrane</keyword>
<gene>
    <name evidence="3" type="ORF">FHU35_15483</name>
</gene>
<dbReference type="Proteomes" id="UP000316184">
    <property type="component" value="Unassembled WGS sequence"/>
</dbReference>
<feature type="region of interest" description="Disordered" evidence="1">
    <location>
        <begin position="66"/>
        <end position="86"/>
    </location>
</feature>
<organism evidence="3 4">
    <name type="scientific">Saccharopolyspora dendranthemae</name>
    <dbReference type="NCBI Taxonomy" id="1181886"/>
    <lineage>
        <taxon>Bacteria</taxon>
        <taxon>Bacillati</taxon>
        <taxon>Actinomycetota</taxon>
        <taxon>Actinomycetes</taxon>
        <taxon>Pseudonocardiales</taxon>
        <taxon>Pseudonocardiaceae</taxon>
        <taxon>Saccharopolyspora</taxon>
    </lineage>
</organism>
<sequence length="86" mass="9163">MTVVESVLVLAVIPATIFGVIVLIAMWPRLSRARYRAGEDWDFAPVFWSANPQGVNAAVPAADGEGEVVPDDARPVTARGGARGTW</sequence>
<keyword evidence="2" id="KW-0812">Transmembrane</keyword>
<dbReference type="OrthoDB" id="5193416at2"/>
<evidence type="ECO:0000256" key="1">
    <source>
        <dbReference type="SAM" id="MobiDB-lite"/>
    </source>
</evidence>